<proteinExistence type="predicted"/>
<dbReference type="Proteomes" id="UP000001640">
    <property type="component" value="Chromosome 4"/>
</dbReference>
<dbReference type="EMBL" id="HE576755">
    <property type="protein sequence ID" value="CCC69693.1"/>
    <property type="molecule type" value="Genomic_DNA"/>
</dbReference>
<keyword evidence="1" id="KW-0472">Membrane</keyword>
<dbReference type="InParanoid" id="G0VDQ4"/>
<dbReference type="eggNOG" id="ENOG502SE7V">
    <property type="taxonomic scope" value="Eukaryota"/>
</dbReference>
<sequence length="197" mass="22831">MGLALLMPVHSQTAYGPRHGRSFSTLKNPHHHNHHHHQTANFVPINVELQPIIEEVPDITQQTITDNYINYNEELESVVQSISGTLTENDLQDLLLAYAQSAQNDNVNSGKVESDTREKSNSSQDTSSEWKLTLKLLWIKYAFYMVNKLEVMQSKTYEYFWISVLYLNFWFPRMATFLTYVSFVLLFCSSIVFPFTN</sequence>
<reference key="2">
    <citation type="submission" date="2011-08" db="EMBL/GenBank/DDBJ databases">
        <title>Genome sequence of Naumovozyma castellii.</title>
        <authorList>
            <person name="Gordon J.L."/>
            <person name="Armisen D."/>
            <person name="Proux-Wera E."/>
            <person name="OhEigeartaigh S.S."/>
            <person name="Byrne K.P."/>
            <person name="Wolfe K.H."/>
        </authorList>
    </citation>
    <scope>NUCLEOTIDE SEQUENCE</scope>
    <source>
        <strain>Type strain:CBS 4309</strain>
    </source>
</reference>
<keyword evidence="1" id="KW-0812">Transmembrane</keyword>
<keyword evidence="3" id="KW-1185">Reference proteome</keyword>
<evidence type="ECO:0000313" key="3">
    <source>
        <dbReference type="Proteomes" id="UP000001640"/>
    </source>
</evidence>
<dbReference type="STRING" id="1064592.G0VDQ4"/>
<dbReference type="RefSeq" id="XP_003676056.1">
    <property type="nucleotide sequence ID" value="XM_003676008.1"/>
</dbReference>
<reference evidence="2 3" key="1">
    <citation type="journal article" date="2011" name="Proc. Natl. Acad. Sci. U.S.A.">
        <title>Evolutionary erosion of yeast sex chromosomes by mating-type switching accidents.</title>
        <authorList>
            <person name="Gordon J.L."/>
            <person name="Armisen D."/>
            <person name="Proux-Wera E."/>
            <person name="Oheigeartaigh S.S."/>
            <person name="Byrne K.P."/>
            <person name="Wolfe K.H."/>
        </authorList>
    </citation>
    <scope>NUCLEOTIDE SEQUENCE [LARGE SCALE GENOMIC DNA]</scope>
    <source>
        <strain evidence="3">ATCC 76901 / BCRC 22586 / CBS 4309 / NBRC 1992 / NRRL Y-12630</strain>
    </source>
</reference>
<dbReference type="OrthoDB" id="4070395at2759"/>
<evidence type="ECO:0000256" key="1">
    <source>
        <dbReference type="SAM" id="Phobius"/>
    </source>
</evidence>
<dbReference type="FunCoup" id="G0VDQ4">
    <property type="interactions" value="3"/>
</dbReference>
<keyword evidence="1" id="KW-1133">Transmembrane helix</keyword>
<evidence type="ECO:0000313" key="2">
    <source>
        <dbReference type="EMBL" id="CCC69693.1"/>
    </source>
</evidence>
<gene>
    <name evidence="2" type="primary">NCAS0D01120</name>
    <name evidence="2" type="ordered locus">NCAS_0D01120</name>
</gene>
<organism evidence="2 3">
    <name type="scientific">Naumovozyma castellii</name>
    <name type="common">Yeast</name>
    <name type="synonym">Saccharomyces castellii</name>
    <dbReference type="NCBI Taxonomy" id="27288"/>
    <lineage>
        <taxon>Eukaryota</taxon>
        <taxon>Fungi</taxon>
        <taxon>Dikarya</taxon>
        <taxon>Ascomycota</taxon>
        <taxon>Saccharomycotina</taxon>
        <taxon>Saccharomycetes</taxon>
        <taxon>Saccharomycetales</taxon>
        <taxon>Saccharomycetaceae</taxon>
        <taxon>Naumovozyma</taxon>
    </lineage>
</organism>
<dbReference type="KEGG" id="ncs:NCAS_0D01120"/>
<protein>
    <submittedName>
        <fullName evidence="2">Uncharacterized protein</fullName>
    </submittedName>
</protein>
<dbReference type="HOGENOM" id="CLU_1384475_0_0_1"/>
<name>G0VDQ4_NAUCA</name>
<dbReference type="AlphaFoldDB" id="G0VDQ4"/>
<feature type="transmembrane region" description="Helical" evidence="1">
    <location>
        <begin position="177"/>
        <end position="196"/>
    </location>
</feature>
<dbReference type="GeneID" id="96903301"/>
<accession>G0VDQ4</accession>